<evidence type="ECO:0000313" key="3">
    <source>
        <dbReference type="Proteomes" id="UP001595420"/>
    </source>
</evidence>
<dbReference type="EMBL" id="JBHRSB010000035">
    <property type="protein sequence ID" value="MFC3004115.1"/>
    <property type="molecule type" value="Genomic_DNA"/>
</dbReference>
<comment type="caution">
    <text evidence="2">The sequence shown here is derived from an EMBL/GenBank/DDBJ whole genome shotgun (WGS) entry which is preliminary data.</text>
</comment>
<sequence length="57" mass="6240">MNDDTSPSDDLRRAAQKHRSRAILAVLFVLVAVFYAVAMVRIGEQGEARRAAATAPR</sequence>
<organism evidence="2 3">
    <name type="scientific">Falsiroseomonas tokyonensis</name>
    <dbReference type="NCBI Taxonomy" id="430521"/>
    <lineage>
        <taxon>Bacteria</taxon>
        <taxon>Pseudomonadati</taxon>
        <taxon>Pseudomonadota</taxon>
        <taxon>Alphaproteobacteria</taxon>
        <taxon>Acetobacterales</taxon>
        <taxon>Roseomonadaceae</taxon>
        <taxon>Falsiroseomonas</taxon>
    </lineage>
</organism>
<keyword evidence="1" id="KW-0472">Membrane</keyword>
<protein>
    <submittedName>
        <fullName evidence="2">Uncharacterized protein</fullName>
    </submittedName>
</protein>
<keyword evidence="1" id="KW-0812">Transmembrane</keyword>
<keyword evidence="3" id="KW-1185">Reference proteome</keyword>
<evidence type="ECO:0000313" key="2">
    <source>
        <dbReference type="EMBL" id="MFC3004115.1"/>
    </source>
</evidence>
<dbReference type="RefSeq" id="WP_216840551.1">
    <property type="nucleotide sequence ID" value="NZ_JAFNJS010000035.1"/>
</dbReference>
<keyword evidence="1" id="KW-1133">Transmembrane helix</keyword>
<proteinExistence type="predicted"/>
<name>A0ABV7C2P3_9PROT</name>
<reference evidence="3" key="1">
    <citation type="journal article" date="2019" name="Int. J. Syst. Evol. Microbiol.">
        <title>The Global Catalogue of Microorganisms (GCM) 10K type strain sequencing project: providing services to taxonomists for standard genome sequencing and annotation.</title>
        <authorList>
            <consortium name="The Broad Institute Genomics Platform"/>
            <consortium name="The Broad Institute Genome Sequencing Center for Infectious Disease"/>
            <person name="Wu L."/>
            <person name="Ma J."/>
        </authorList>
    </citation>
    <scope>NUCLEOTIDE SEQUENCE [LARGE SCALE GENOMIC DNA]</scope>
    <source>
        <strain evidence="3">CGMCC 1.16855</strain>
    </source>
</reference>
<evidence type="ECO:0000256" key="1">
    <source>
        <dbReference type="SAM" id="Phobius"/>
    </source>
</evidence>
<accession>A0ABV7C2P3</accession>
<gene>
    <name evidence="2" type="ORF">ACFOD3_29810</name>
</gene>
<dbReference type="Proteomes" id="UP001595420">
    <property type="component" value="Unassembled WGS sequence"/>
</dbReference>
<feature type="transmembrane region" description="Helical" evidence="1">
    <location>
        <begin position="20"/>
        <end position="40"/>
    </location>
</feature>